<keyword evidence="9" id="KW-0326">Glycosidase</keyword>
<comment type="caution">
    <text evidence="12">The sequence shown here is derived from an EMBL/GenBank/DDBJ whole genome shotgun (WGS) entry which is preliminary data.</text>
</comment>
<organism evidence="12 13">
    <name type="scientific">Neobacillus kokaensis</name>
    <dbReference type="NCBI Taxonomy" id="2759023"/>
    <lineage>
        <taxon>Bacteria</taxon>
        <taxon>Bacillati</taxon>
        <taxon>Bacillota</taxon>
        <taxon>Bacilli</taxon>
        <taxon>Bacillales</taxon>
        <taxon>Bacillaceae</taxon>
        <taxon>Neobacillus</taxon>
    </lineage>
</organism>
<dbReference type="SMART" id="SM00478">
    <property type="entry name" value="ENDO3c"/>
    <property type="match status" value="1"/>
</dbReference>
<evidence type="ECO:0000259" key="10">
    <source>
        <dbReference type="SMART" id="SM00278"/>
    </source>
</evidence>
<protein>
    <submittedName>
        <fullName evidence="12">Endonuclease</fullName>
    </submittedName>
</protein>
<dbReference type="Proteomes" id="UP000637074">
    <property type="component" value="Unassembled WGS sequence"/>
</dbReference>
<sequence>MHDFLKIFNKLYEYYGPQGWWPAESAFEMMIGAILVQNTSWRNVEKALTNLKPFLEPEKLEKISGEELAELIRPSGFFNIKAKRIKSYMEWFKTYDYDIQQIKKIDRVTIREELLSIKGIGPETAGVILLYAFDFPTFIADAYARRIFYRLGYDMPDSYDDFRMLFEAVLPKELMLYNEYHALLVEHAKEHCRKTPVCVGCPLFGNCIRKPA</sequence>
<keyword evidence="3" id="KW-0479">Metal-binding</keyword>
<evidence type="ECO:0000256" key="8">
    <source>
        <dbReference type="ARBA" id="ARBA00023204"/>
    </source>
</evidence>
<dbReference type="Gene3D" id="1.10.340.30">
    <property type="entry name" value="Hypothetical protein, domain 2"/>
    <property type="match status" value="1"/>
</dbReference>
<comment type="similarity">
    <text evidence="1">Belongs to the Nth/MutY family.</text>
</comment>
<dbReference type="SUPFAM" id="SSF48150">
    <property type="entry name" value="DNA-glycosylase"/>
    <property type="match status" value="1"/>
</dbReference>
<dbReference type="RefSeq" id="WP_191272285.1">
    <property type="nucleotide sequence ID" value="NZ_BNDS01000007.1"/>
</dbReference>
<evidence type="ECO:0000256" key="1">
    <source>
        <dbReference type="ARBA" id="ARBA00008343"/>
    </source>
</evidence>
<keyword evidence="5" id="KW-0378">Hydrolase</keyword>
<dbReference type="GO" id="GO:0004519">
    <property type="term" value="F:endonuclease activity"/>
    <property type="evidence" value="ECO:0007669"/>
    <property type="project" value="UniProtKB-KW"/>
</dbReference>
<evidence type="ECO:0000256" key="3">
    <source>
        <dbReference type="ARBA" id="ARBA00022723"/>
    </source>
</evidence>
<evidence type="ECO:0000256" key="5">
    <source>
        <dbReference type="ARBA" id="ARBA00022801"/>
    </source>
</evidence>
<dbReference type="InterPro" id="IPR011257">
    <property type="entry name" value="DNA_glycosylase"/>
</dbReference>
<evidence type="ECO:0000313" key="12">
    <source>
        <dbReference type="EMBL" id="GHH98437.1"/>
    </source>
</evidence>
<dbReference type="EMBL" id="BNDS01000007">
    <property type="protein sequence ID" value="GHH98437.1"/>
    <property type="molecule type" value="Genomic_DNA"/>
</dbReference>
<evidence type="ECO:0000313" key="13">
    <source>
        <dbReference type="Proteomes" id="UP000637074"/>
    </source>
</evidence>
<dbReference type="InterPro" id="IPR000445">
    <property type="entry name" value="HhH_motif"/>
</dbReference>
<dbReference type="CDD" id="cd00056">
    <property type="entry name" value="ENDO3c"/>
    <property type="match status" value="1"/>
</dbReference>
<keyword evidence="4" id="KW-0227">DNA damage</keyword>
<dbReference type="InterPro" id="IPR023170">
    <property type="entry name" value="HhH_base_excis_C"/>
</dbReference>
<dbReference type="InterPro" id="IPR003583">
    <property type="entry name" value="Hlx-hairpin-Hlx_DNA-bd_motif"/>
</dbReference>
<dbReference type="InterPro" id="IPR003265">
    <property type="entry name" value="HhH-GPD_domain"/>
</dbReference>
<evidence type="ECO:0000256" key="4">
    <source>
        <dbReference type="ARBA" id="ARBA00022763"/>
    </source>
</evidence>
<gene>
    <name evidence="12" type="ORF">AM1BK_19800</name>
</gene>
<dbReference type="PIRSF" id="PIRSF001435">
    <property type="entry name" value="Nth"/>
    <property type="match status" value="1"/>
</dbReference>
<keyword evidence="12" id="KW-0540">Nuclease</keyword>
<evidence type="ECO:0000259" key="11">
    <source>
        <dbReference type="SMART" id="SM00478"/>
    </source>
</evidence>
<dbReference type="Gene3D" id="1.10.1670.10">
    <property type="entry name" value="Helix-hairpin-Helix base-excision DNA repair enzymes (C-terminal)"/>
    <property type="match status" value="1"/>
</dbReference>
<dbReference type="PANTHER" id="PTHR10359">
    <property type="entry name" value="A/G-SPECIFIC ADENINE GLYCOSYLASE/ENDONUCLEASE III"/>
    <property type="match status" value="1"/>
</dbReference>
<keyword evidence="12" id="KW-0255">Endonuclease</keyword>
<keyword evidence="6" id="KW-0408">Iron</keyword>
<keyword evidence="7" id="KW-0411">Iron-sulfur</keyword>
<dbReference type="PANTHER" id="PTHR10359:SF19">
    <property type="entry name" value="DNA REPAIR GLYCOSYLASE MJ1434-RELATED"/>
    <property type="match status" value="1"/>
</dbReference>
<evidence type="ECO:0000256" key="6">
    <source>
        <dbReference type="ARBA" id="ARBA00023004"/>
    </source>
</evidence>
<feature type="domain" description="HhH-GPD" evidence="11">
    <location>
        <begin position="35"/>
        <end position="190"/>
    </location>
</feature>
<evidence type="ECO:0000256" key="7">
    <source>
        <dbReference type="ARBA" id="ARBA00023014"/>
    </source>
</evidence>
<keyword evidence="8" id="KW-0234">DNA repair</keyword>
<evidence type="ECO:0000256" key="2">
    <source>
        <dbReference type="ARBA" id="ARBA00022485"/>
    </source>
</evidence>
<keyword evidence="13" id="KW-1185">Reference proteome</keyword>
<reference evidence="12 13" key="1">
    <citation type="journal article" date="2022" name="Int. J. Syst. Evol. Microbiol.">
        <title>Neobacillus kokaensis sp. nov., isolated from soil.</title>
        <authorList>
            <person name="Yuki K."/>
            <person name="Matsubara H."/>
            <person name="Yamaguchi S."/>
        </authorList>
    </citation>
    <scope>NUCLEOTIDE SEQUENCE [LARGE SCALE GENOMIC DNA]</scope>
    <source>
        <strain evidence="12 13">LOB 377</strain>
    </source>
</reference>
<name>A0ABQ3N470_9BACI</name>
<proteinExistence type="inferred from homology"/>
<feature type="domain" description="Helix-hairpin-helix DNA-binding motif class 1" evidence="10">
    <location>
        <begin position="112"/>
        <end position="131"/>
    </location>
</feature>
<dbReference type="Pfam" id="PF00633">
    <property type="entry name" value="HHH"/>
    <property type="match status" value="1"/>
</dbReference>
<keyword evidence="2" id="KW-0004">4Fe-4S</keyword>
<dbReference type="SMART" id="SM00278">
    <property type="entry name" value="HhH1"/>
    <property type="match status" value="1"/>
</dbReference>
<accession>A0ABQ3N470</accession>
<evidence type="ECO:0000256" key="9">
    <source>
        <dbReference type="ARBA" id="ARBA00023295"/>
    </source>
</evidence>
<dbReference type="Pfam" id="PF00730">
    <property type="entry name" value="HhH-GPD"/>
    <property type="match status" value="1"/>
</dbReference>